<keyword evidence="8" id="KW-0413">Isomerase</keyword>
<proteinExistence type="inferred from homology"/>
<dbReference type="Gene3D" id="3.40.50.300">
    <property type="entry name" value="P-loop containing nucleotide triphosphate hydrolases"/>
    <property type="match status" value="2"/>
</dbReference>
<keyword evidence="14" id="KW-1185">Reference proteome</keyword>
<dbReference type="GO" id="GO:0005524">
    <property type="term" value="F:ATP binding"/>
    <property type="evidence" value="ECO:0007669"/>
    <property type="project" value="UniProtKB-KW"/>
</dbReference>
<evidence type="ECO:0000313" key="14">
    <source>
        <dbReference type="Proteomes" id="UP000186098"/>
    </source>
</evidence>
<dbReference type="InterPro" id="IPR045628">
    <property type="entry name" value="Lhr_WH_dom"/>
</dbReference>
<dbReference type="RefSeq" id="WP_076363379.1">
    <property type="nucleotide sequence ID" value="NZ_FTOM01000001.1"/>
</dbReference>
<evidence type="ECO:0000313" key="13">
    <source>
        <dbReference type="EMBL" id="SIS56109.1"/>
    </source>
</evidence>
<organism evidence="13 14">
    <name type="scientific">Phaeovulum vinaykumarii</name>
    <dbReference type="NCBI Taxonomy" id="407234"/>
    <lineage>
        <taxon>Bacteria</taxon>
        <taxon>Pseudomonadati</taxon>
        <taxon>Pseudomonadota</taxon>
        <taxon>Alphaproteobacteria</taxon>
        <taxon>Rhodobacterales</taxon>
        <taxon>Paracoccaceae</taxon>
        <taxon>Phaeovulum</taxon>
    </lineage>
</organism>
<keyword evidence="1" id="KW-0547">Nucleotide-binding</keyword>
<dbReference type="Pfam" id="PF19306">
    <property type="entry name" value="WHD_Lhr"/>
    <property type="match status" value="1"/>
</dbReference>
<gene>
    <name evidence="13" type="ORF">SAMN05421795_101581</name>
</gene>
<dbReference type="InterPro" id="IPR026362">
    <property type="entry name" value="DEXH_lig_assoc"/>
</dbReference>
<dbReference type="SMART" id="SM00490">
    <property type="entry name" value="HELICc"/>
    <property type="match status" value="1"/>
</dbReference>
<dbReference type="GO" id="GO:0004386">
    <property type="term" value="F:helicase activity"/>
    <property type="evidence" value="ECO:0007669"/>
    <property type="project" value="UniProtKB-KW"/>
</dbReference>
<keyword evidence="2" id="KW-0227">DNA damage</keyword>
<dbReference type="Proteomes" id="UP000186098">
    <property type="component" value="Unassembled WGS sequence"/>
</dbReference>
<dbReference type="InterPro" id="IPR027417">
    <property type="entry name" value="P-loop_NTPase"/>
</dbReference>
<dbReference type="EMBL" id="FTOM01000001">
    <property type="protein sequence ID" value="SIS56109.1"/>
    <property type="molecule type" value="Genomic_DNA"/>
</dbReference>
<evidence type="ECO:0000256" key="5">
    <source>
        <dbReference type="ARBA" id="ARBA00022840"/>
    </source>
</evidence>
<dbReference type="SUPFAM" id="SSF52540">
    <property type="entry name" value="P-loop containing nucleoside triphosphate hydrolases"/>
    <property type="match status" value="1"/>
</dbReference>
<evidence type="ECO:0000256" key="10">
    <source>
        <dbReference type="SAM" id="MobiDB-lite"/>
    </source>
</evidence>
<name>A0A1N7K3G5_9RHOB</name>
<dbReference type="InterPro" id="IPR011545">
    <property type="entry name" value="DEAD/DEAH_box_helicase_dom"/>
</dbReference>
<dbReference type="GO" id="GO:0006281">
    <property type="term" value="P:DNA repair"/>
    <property type="evidence" value="ECO:0007669"/>
    <property type="project" value="UniProtKB-KW"/>
</dbReference>
<dbReference type="InterPro" id="IPR014001">
    <property type="entry name" value="Helicase_ATP-bd"/>
</dbReference>
<dbReference type="AlphaFoldDB" id="A0A1N7K3G5"/>
<dbReference type="STRING" id="407234.SAMN05421795_101581"/>
<dbReference type="CDD" id="cd18796">
    <property type="entry name" value="SF2_C_LHR"/>
    <property type="match status" value="1"/>
</dbReference>
<dbReference type="OrthoDB" id="9815222at2"/>
<dbReference type="Pfam" id="PF08494">
    <property type="entry name" value="DEAD_assoc"/>
    <property type="match status" value="1"/>
</dbReference>
<dbReference type="InterPro" id="IPR017170">
    <property type="entry name" value="Lhr-like"/>
</dbReference>
<dbReference type="PIRSF" id="PIRSF037307">
    <property type="entry name" value="Lhr-like_helic_prd"/>
    <property type="match status" value="1"/>
</dbReference>
<sequence>MTPTLPSPGPTPPLPARIADWLAGRGWQLLPHQAAMLAVSGPGSGGAAPDGAASTLLIAPTGAGKTLAGFLPSLIDLCETPRAGLHTLYISPLRALAADMARNLDQPVAQMGLPIRIEARTGDTPQSRRRRQRIDPPHILLSTPESLAVMLSQPEAAQTFAPLKRVIVDEVHALAGTLRGDQLALCLARLRRLAPGLRVVGLSASVGAPQAIADYLDPAGTQILRAEAAPPPDLGILPAPPAPWAGGGGRHAVAAVLAAIRAHRQVIVFHNTRAQAELFFHALWLANDDNLPIALHHGSLDRATREKVEAAMAAGRLRAVVATGSLDLGLDWGAVDLVIQIGAPKNVKRLVQRIGRAGHRPDHVPKARLVPANRFEAIECHAALRAVAAGLLEPEPPRPGAREVLCQHILMTACAGPFDADALLAEARAAGPYVDLSRAEFDDCLSFCATGGYALRAYDRWQRLVCRDGLWRLRDPRSARDIRMNLGTITGREMTRVRARRGPDLGEIEEAFAATLRPGEHFLIGGQVVRFDALRETVAEVTPAPGRIPRIAVYSGGKFSTSATLCAEVAALLADPAPLDPDSRDWIALQGARSGLPGMGRLLIETFPLDGRPHLAVWGLAGRNAQQTLGLLLTQRMEEAGLGPLGFVASDHATLVWSVDPAPDPAALLSAQGLRAGLEGWLRGNALMKRTFRDVATVAGLLAPNRPGARKSGRQATFSSDILYDTLARHEPDHLMLRLTRVAAMRGLIDFERLEEMLARVAGRIEHRALDRLPPLIAPLLLEAGRVPIEGAGRARLEAAEAARLMAEAGLEENGLGEGGLGDRVPGKTGQA</sequence>
<evidence type="ECO:0000259" key="11">
    <source>
        <dbReference type="PROSITE" id="PS51192"/>
    </source>
</evidence>
<protein>
    <submittedName>
        <fullName evidence="13">ATP-dependent helicase Lhr and Lhr-like helicase</fullName>
    </submittedName>
</protein>
<dbReference type="InterPro" id="IPR001650">
    <property type="entry name" value="Helicase_C-like"/>
</dbReference>
<evidence type="ECO:0000256" key="2">
    <source>
        <dbReference type="ARBA" id="ARBA00022763"/>
    </source>
</evidence>
<keyword evidence="5" id="KW-0067">ATP-binding</keyword>
<feature type="domain" description="Helicase ATP-binding" evidence="11">
    <location>
        <begin position="46"/>
        <end position="205"/>
    </location>
</feature>
<dbReference type="GO" id="GO:0016887">
    <property type="term" value="F:ATP hydrolysis activity"/>
    <property type="evidence" value="ECO:0007669"/>
    <property type="project" value="TreeGrafter"/>
</dbReference>
<dbReference type="Pfam" id="PF00270">
    <property type="entry name" value="DEAD"/>
    <property type="match status" value="1"/>
</dbReference>
<dbReference type="SMART" id="SM00487">
    <property type="entry name" value="DEXDc"/>
    <property type="match status" value="1"/>
</dbReference>
<dbReference type="NCBIfam" id="TIGR04121">
    <property type="entry name" value="DEXH_lig_assoc"/>
    <property type="match status" value="1"/>
</dbReference>
<evidence type="ECO:0000256" key="1">
    <source>
        <dbReference type="ARBA" id="ARBA00022741"/>
    </source>
</evidence>
<keyword evidence="4 13" id="KW-0347">Helicase</keyword>
<dbReference type="GO" id="GO:0003677">
    <property type="term" value="F:DNA binding"/>
    <property type="evidence" value="ECO:0007669"/>
    <property type="project" value="UniProtKB-KW"/>
</dbReference>
<dbReference type="InterPro" id="IPR052511">
    <property type="entry name" value="ATP-dep_Helicase"/>
</dbReference>
<dbReference type="InterPro" id="IPR013701">
    <property type="entry name" value="Lhr-like_DEAD/DEAH_assoc"/>
</dbReference>
<keyword evidence="6" id="KW-0238">DNA-binding</keyword>
<feature type="region of interest" description="Disordered" evidence="10">
    <location>
        <begin position="116"/>
        <end position="136"/>
    </location>
</feature>
<feature type="domain" description="Helicase C-terminal" evidence="12">
    <location>
        <begin position="252"/>
        <end position="400"/>
    </location>
</feature>
<reference evidence="14" key="1">
    <citation type="submission" date="2017-01" db="EMBL/GenBank/DDBJ databases">
        <authorList>
            <person name="Varghese N."/>
            <person name="Submissions S."/>
        </authorList>
    </citation>
    <scope>NUCLEOTIDE SEQUENCE [LARGE SCALE GENOMIC DNA]</scope>
    <source>
        <strain evidence="14">DSM 18714</strain>
    </source>
</reference>
<evidence type="ECO:0000256" key="3">
    <source>
        <dbReference type="ARBA" id="ARBA00022801"/>
    </source>
</evidence>
<accession>A0A1N7K3G5</accession>
<keyword evidence="3" id="KW-0378">Hydrolase</keyword>
<evidence type="ECO:0000259" key="12">
    <source>
        <dbReference type="PROSITE" id="PS51194"/>
    </source>
</evidence>
<evidence type="ECO:0000256" key="9">
    <source>
        <dbReference type="ARBA" id="ARBA00093467"/>
    </source>
</evidence>
<dbReference type="Pfam" id="PF00271">
    <property type="entry name" value="Helicase_C"/>
    <property type="match status" value="1"/>
</dbReference>
<evidence type="ECO:0000256" key="4">
    <source>
        <dbReference type="ARBA" id="ARBA00022806"/>
    </source>
</evidence>
<evidence type="ECO:0000256" key="6">
    <source>
        <dbReference type="ARBA" id="ARBA00023125"/>
    </source>
</evidence>
<dbReference type="PROSITE" id="PS51192">
    <property type="entry name" value="HELICASE_ATP_BIND_1"/>
    <property type="match status" value="1"/>
</dbReference>
<evidence type="ECO:0000256" key="8">
    <source>
        <dbReference type="ARBA" id="ARBA00023235"/>
    </source>
</evidence>
<keyword evidence="7" id="KW-0234">DNA repair</keyword>
<dbReference type="PROSITE" id="PS51194">
    <property type="entry name" value="HELICASE_CTER"/>
    <property type="match status" value="1"/>
</dbReference>
<dbReference type="PANTHER" id="PTHR47962">
    <property type="entry name" value="ATP-DEPENDENT HELICASE LHR-RELATED-RELATED"/>
    <property type="match status" value="1"/>
</dbReference>
<comment type="similarity">
    <text evidence="9">Belongs to the Lhr helicase family. Lhr-Core subfamily.</text>
</comment>
<dbReference type="PANTHER" id="PTHR47962:SF3">
    <property type="entry name" value="LARGE ATP-DEPENDENT HELICASE-RELATED PROTEIN"/>
    <property type="match status" value="1"/>
</dbReference>
<evidence type="ECO:0000256" key="7">
    <source>
        <dbReference type="ARBA" id="ARBA00023204"/>
    </source>
</evidence>